<dbReference type="InterPro" id="IPR039261">
    <property type="entry name" value="FNR_nucleotide-bd"/>
</dbReference>
<evidence type="ECO:0000313" key="10">
    <source>
        <dbReference type="EMBL" id="GMG25504.1"/>
    </source>
</evidence>
<dbReference type="Gene3D" id="3.40.50.80">
    <property type="entry name" value="Nucleotide-binding domain of ferredoxin-NADP reductase (FNR) module"/>
    <property type="match status" value="1"/>
</dbReference>
<dbReference type="PRINTS" id="PR00371">
    <property type="entry name" value="FPNCR"/>
</dbReference>
<keyword evidence="3" id="KW-0285">Flavoprotein</keyword>
<evidence type="ECO:0000313" key="11">
    <source>
        <dbReference type="Proteomes" id="UP001165063"/>
    </source>
</evidence>
<dbReference type="PANTHER" id="PTHR19370">
    <property type="entry name" value="NADH-CYTOCHROME B5 REDUCTASE"/>
    <property type="match status" value="1"/>
</dbReference>
<dbReference type="InterPro" id="IPR001834">
    <property type="entry name" value="CBR-like"/>
</dbReference>
<protein>
    <submittedName>
        <fullName evidence="10">Unnamed protein product</fullName>
    </submittedName>
</protein>
<dbReference type="EMBL" id="BSXU01001260">
    <property type="protein sequence ID" value="GMG25504.1"/>
    <property type="molecule type" value="Genomic_DNA"/>
</dbReference>
<keyword evidence="11" id="KW-1185">Reference proteome</keyword>
<feature type="domain" description="Oxidoreductase FAD/NAD(P)-binding" evidence="9">
    <location>
        <begin position="62"/>
        <end position="174"/>
    </location>
</feature>
<keyword evidence="6" id="KW-1133">Transmembrane helix</keyword>
<keyword evidence="6" id="KW-0472">Membrane</keyword>
<evidence type="ECO:0000256" key="2">
    <source>
        <dbReference type="ARBA" id="ARBA00006105"/>
    </source>
</evidence>
<reference evidence="10" key="1">
    <citation type="submission" date="2023-04" db="EMBL/GenBank/DDBJ databases">
        <title>Ambrosiozyma monospora NBRC 1965.</title>
        <authorList>
            <person name="Ichikawa N."/>
            <person name="Sato H."/>
            <person name="Tonouchi N."/>
        </authorList>
    </citation>
    <scope>NUCLEOTIDE SEQUENCE</scope>
    <source>
        <strain evidence="10">NBRC 1965</strain>
    </source>
</reference>
<evidence type="ECO:0000256" key="3">
    <source>
        <dbReference type="ARBA" id="ARBA00022630"/>
    </source>
</evidence>
<dbReference type="InterPro" id="IPR001709">
    <property type="entry name" value="Flavoprot_Pyr_Nucl_cyt_Rdtase"/>
</dbReference>
<dbReference type="SUPFAM" id="SSF52343">
    <property type="entry name" value="Ferredoxin reductase-like, C-terminal NADP-linked domain"/>
    <property type="match status" value="1"/>
</dbReference>
<dbReference type="Pfam" id="PF00175">
    <property type="entry name" value="NAD_binding_1"/>
    <property type="match status" value="1"/>
</dbReference>
<accession>A0A9W6YWS2</accession>
<dbReference type="AlphaFoldDB" id="A0A9W6YWS2"/>
<dbReference type="InterPro" id="IPR001433">
    <property type="entry name" value="OxRdtase_FAD/NAD-bd"/>
</dbReference>
<evidence type="ECO:0000256" key="5">
    <source>
        <dbReference type="ARBA" id="ARBA00022827"/>
    </source>
</evidence>
<dbReference type="OrthoDB" id="432685at2759"/>
<evidence type="ECO:0000256" key="6">
    <source>
        <dbReference type="ARBA" id="ARBA00022989"/>
    </source>
</evidence>
<comment type="similarity">
    <text evidence="2">Belongs to the flavoprotein pyridine nucleotide cytochrome reductase family.</text>
</comment>
<evidence type="ECO:0000256" key="7">
    <source>
        <dbReference type="ARBA" id="ARBA00023002"/>
    </source>
</evidence>
<dbReference type="Proteomes" id="UP001165063">
    <property type="component" value="Unassembled WGS sequence"/>
</dbReference>
<name>A0A9W6YWS2_AMBMO</name>
<evidence type="ECO:0000259" key="9">
    <source>
        <dbReference type="Pfam" id="PF00175"/>
    </source>
</evidence>
<comment type="cofactor">
    <cofactor evidence="1">
        <name>FAD</name>
        <dbReference type="ChEBI" id="CHEBI:57692"/>
    </cofactor>
</comment>
<dbReference type="GO" id="GO:0016491">
    <property type="term" value="F:oxidoreductase activity"/>
    <property type="evidence" value="ECO:0007669"/>
    <property type="project" value="UniProtKB-KW"/>
</dbReference>
<keyword evidence="8" id="KW-0520">NAD</keyword>
<organism evidence="10 11">
    <name type="scientific">Ambrosiozyma monospora</name>
    <name type="common">Yeast</name>
    <name type="synonym">Endomycopsis monosporus</name>
    <dbReference type="NCBI Taxonomy" id="43982"/>
    <lineage>
        <taxon>Eukaryota</taxon>
        <taxon>Fungi</taxon>
        <taxon>Dikarya</taxon>
        <taxon>Ascomycota</taxon>
        <taxon>Saccharomycotina</taxon>
        <taxon>Pichiomycetes</taxon>
        <taxon>Pichiales</taxon>
        <taxon>Pichiaceae</taxon>
        <taxon>Ambrosiozyma</taxon>
    </lineage>
</organism>
<keyword evidence="5" id="KW-0274">FAD</keyword>
<comment type="caution">
    <text evidence="10">The sequence shown here is derived from an EMBL/GenBank/DDBJ whole genome shotgun (WGS) entry which is preliminary data.</text>
</comment>
<evidence type="ECO:0000256" key="8">
    <source>
        <dbReference type="ARBA" id="ARBA00023027"/>
    </source>
</evidence>
<sequence length="179" mass="20398">MALEVNLYRFTYNHSSEPSEPIPSFSLVSVQIPNGYKIWLCRVYVEDVCHVYLVKLKQVYPIGAGVGIAPLFQYMDLYLIEPDSTTKFGLIFCSCTEKDIIFKEESEELQEKYPKRVEIFHVLKDQTDGDKSKFVKYVGSRFNTMVFVSELTECGGNDDVNAFVCGPTSFVAIVAGRMW</sequence>
<gene>
    <name evidence="10" type="ORF">Amon01_000311600</name>
</gene>
<evidence type="ECO:0000256" key="1">
    <source>
        <dbReference type="ARBA" id="ARBA00001974"/>
    </source>
</evidence>
<evidence type="ECO:0000256" key="4">
    <source>
        <dbReference type="ARBA" id="ARBA00022692"/>
    </source>
</evidence>
<keyword evidence="7" id="KW-0560">Oxidoreductase</keyword>
<keyword evidence="4" id="KW-0812">Transmembrane</keyword>
<proteinExistence type="inferred from homology"/>